<dbReference type="EMBL" id="WJQU01000002">
    <property type="protein sequence ID" value="KAJ6641510.1"/>
    <property type="molecule type" value="Genomic_DNA"/>
</dbReference>
<evidence type="ECO:0000256" key="1">
    <source>
        <dbReference type="ARBA" id="ARBA00022723"/>
    </source>
</evidence>
<sequence>MNICCVPECKNVFKAGSTKKYHSFPQDSAVRLEWIRAIKTHREPSKNWLICSAHFKFSDYTSDGQLRKKSIPSLCLPSEVKKLSSKKRRGRTQNTATETNAKRVAGTIKVENELIPSSAGNYTCTSFIKPEDPLSSPTDTHMGTSFIKLEDPLASPTDTHMGTSFIKLEDPLASPTDTHMDTSFIKLEDPLASPTDTHMDTSFIKLEDPFSSPTGTHMDTSFIKLEDPLSSPTETHMDLDTSFVKREVDDNFQETSTPDFHFSECKRETAKSEVATNTTEPNNQSLGVQTSFINLRVNYEFISDTELAYGTGYKRRIFIIISNVLEKHFTPRNSNKLCIVKDSLLLTLFMIRHNTDLQLAEIAFGVSRNIICEIVADTMETLQCLLQRQDVWDKSFLESREYRRLVGSIKRYQQSPRNFSRQQS</sequence>
<keyword evidence="3" id="KW-0862">Zinc</keyword>
<dbReference type="SMART" id="SM00692">
    <property type="entry name" value="DM3"/>
    <property type="match status" value="1"/>
</dbReference>
<feature type="non-terminal residue" evidence="7">
    <location>
        <position position="1"/>
    </location>
</feature>
<dbReference type="PANTHER" id="PTHR46600">
    <property type="entry name" value="THAP DOMAIN-CONTAINING"/>
    <property type="match status" value="1"/>
</dbReference>
<protein>
    <recommendedName>
        <fullName evidence="6">THAP-type domain-containing protein</fullName>
    </recommendedName>
</protein>
<accession>A0A9Q0N0S4</accession>
<dbReference type="SUPFAM" id="SSF57716">
    <property type="entry name" value="Glucocorticoid receptor-like (DNA-binding domain)"/>
    <property type="match status" value="1"/>
</dbReference>
<name>A0A9Q0N0S4_9DIPT</name>
<evidence type="ECO:0000259" key="6">
    <source>
        <dbReference type="PROSITE" id="PS50950"/>
    </source>
</evidence>
<evidence type="ECO:0000256" key="3">
    <source>
        <dbReference type="ARBA" id="ARBA00022833"/>
    </source>
</evidence>
<keyword evidence="1" id="KW-0479">Metal-binding</keyword>
<dbReference type="InterPro" id="IPR026516">
    <property type="entry name" value="THAP1/10"/>
</dbReference>
<evidence type="ECO:0000313" key="8">
    <source>
        <dbReference type="Proteomes" id="UP001151699"/>
    </source>
</evidence>
<dbReference type="OrthoDB" id="5982876at2759"/>
<evidence type="ECO:0000313" key="7">
    <source>
        <dbReference type="EMBL" id="KAJ6641510.1"/>
    </source>
</evidence>
<dbReference type="InterPro" id="IPR038441">
    <property type="entry name" value="THAP_Znf_sf"/>
</dbReference>
<dbReference type="AlphaFoldDB" id="A0A9Q0N0S4"/>
<dbReference type="InterPro" id="IPR006612">
    <property type="entry name" value="THAP_Znf"/>
</dbReference>
<dbReference type="Proteomes" id="UP001151699">
    <property type="component" value="Chromosome B"/>
</dbReference>
<dbReference type="PROSITE" id="PS50950">
    <property type="entry name" value="ZF_THAP"/>
    <property type="match status" value="1"/>
</dbReference>
<keyword evidence="2 5" id="KW-0863">Zinc-finger</keyword>
<keyword evidence="8" id="KW-1185">Reference proteome</keyword>
<dbReference type="GO" id="GO:0043565">
    <property type="term" value="F:sequence-specific DNA binding"/>
    <property type="evidence" value="ECO:0007669"/>
    <property type="project" value="InterPro"/>
</dbReference>
<evidence type="ECO:0000256" key="2">
    <source>
        <dbReference type="ARBA" id="ARBA00022771"/>
    </source>
</evidence>
<dbReference type="PANTHER" id="PTHR46600:SF11">
    <property type="entry name" value="THAP DOMAIN-CONTAINING PROTEIN 10"/>
    <property type="match status" value="1"/>
</dbReference>
<evidence type="ECO:0000256" key="4">
    <source>
        <dbReference type="ARBA" id="ARBA00023125"/>
    </source>
</evidence>
<organism evidence="7 8">
    <name type="scientific">Pseudolycoriella hygida</name>
    <dbReference type="NCBI Taxonomy" id="35572"/>
    <lineage>
        <taxon>Eukaryota</taxon>
        <taxon>Metazoa</taxon>
        <taxon>Ecdysozoa</taxon>
        <taxon>Arthropoda</taxon>
        <taxon>Hexapoda</taxon>
        <taxon>Insecta</taxon>
        <taxon>Pterygota</taxon>
        <taxon>Neoptera</taxon>
        <taxon>Endopterygota</taxon>
        <taxon>Diptera</taxon>
        <taxon>Nematocera</taxon>
        <taxon>Sciaroidea</taxon>
        <taxon>Sciaridae</taxon>
        <taxon>Pseudolycoriella</taxon>
    </lineage>
</organism>
<dbReference type="GO" id="GO:0008270">
    <property type="term" value="F:zinc ion binding"/>
    <property type="evidence" value="ECO:0007669"/>
    <property type="project" value="UniProtKB-KW"/>
</dbReference>
<keyword evidence="4 5" id="KW-0238">DNA-binding</keyword>
<dbReference type="Pfam" id="PF05485">
    <property type="entry name" value="THAP"/>
    <property type="match status" value="1"/>
</dbReference>
<proteinExistence type="predicted"/>
<feature type="domain" description="THAP-type" evidence="6">
    <location>
        <begin position="1"/>
        <end position="75"/>
    </location>
</feature>
<dbReference type="SMART" id="SM00980">
    <property type="entry name" value="THAP"/>
    <property type="match status" value="1"/>
</dbReference>
<evidence type="ECO:0000256" key="5">
    <source>
        <dbReference type="PROSITE-ProRule" id="PRU00309"/>
    </source>
</evidence>
<gene>
    <name evidence="7" type="ORF">Bhyg_06449</name>
</gene>
<dbReference type="Gene3D" id="6.20.210.20">
    <property type="entry name" value="THAP domain"/>
    <property type="match status" value="1"/>
</dbReference>
<reference evidence="7" key="1">
    <citation type="submission" date="2022-07" db="EMBL/GenBank/DDBJ databases">
        <authorList>
            <person name="Trinca V."/>
            <person name="Uliana J.V.C."/>
            <person name="Torres T.T."/>
            <person name="Ward R.J."/>
            <person name="Monesi N."/>
        </authorList>
    </citation>
    <scope>NUCLEOTIDE SEQUENCE</scope>
    <source>
        <strain evidence="7">HSMRA1968</strain>
        <tissue evidence="7">Whole embryos</tissue>
    </source>
</reference>
<comment type="caution">
    <text evidence="7">The sequence shown here is derived from an EMBL/GenBank/DDBJ whole genome shotgun (WGS) entry which is preliminary data.</text>
</comment>